<gene>
    <name evidence="3" type="ORF">NCTC12229_00762</name>
</gene>
<dbReference type="InterPro" id="IPR035089">
    <property type="entry name" value="Phage_sheath_subtilisin"/>
</dbReference>
<dbReference type="Pfam" id="PF04984">
    <property type="entry name" value="Phage_sheath_1"/>
    <property type="match status" value="1"/>
</dbReference>
<dbReference type="InterPro" id="IPR052042">
    <property type="entry name" value="Tail_sheath_structural"/>
</dbReference>
<dbReference type="AlphaFoldDB" id="A0A378WHF5"/>
<dbReference type="PANTHER" id="PTHR35861:SF1">
    <property type="entry name" value="PHAGE TAIL SHEATH PROTEIN"/>
    <property type="match status" value="1"/>
</dbReference>
<feature type="domain" description="Tail sheath protein subtilisin-like" evidence="2">
    <location>
        <begin position="180"/>
        <end position="348"/>
    </location>
</feature>
<evidence type="ECO:0000313" key="4">
    <source>
        <dbReference type="Proteomes" id="UP000254055"/>
    </source>
</evidence>
<evidence type="ECO:0000259" key="2">
    <source>
        <dbReference type="Pfam" id="PF04984"/>
    </source>
</evidence>
<evidence type="ECO:0000313" key="3">
    <source>
        <dbReference type="EMBL" id="SUA36347.1"/>
    </source>
</evidence>
<proteinExistence type="inferred from homology"/>
<dbReference type="PANTHER" id="PTHR35861">
    <property type="match status" value="1"/>
</dbReference>
<accession>A0A378WHF5</accession>
<reference evidence="3 4" key="1">
    <citation type="submission" date="2018-06" db="EMBL/GenBank/DDBJ databases">
        <authorList>
            <consortium name="Pathogen Informatics"/>
            <person name="Doyle S."/>
        </authorList>
    </citation>
    <scope>NUCLEOTIDE SEQUENCE [LARGE SCALE GENOMIC DNA]</scope>
    <source>
        <strain evidence="3 4">NCTC12229</strain>
    </source>
</reference>
<comment type="similarity">
    <text evidence="1">Belongs to the myoviridae tail sheath protein family.</text>
</comment>
<evidence type="ECO:0000256" key="1">
    <source>
        <dbReference type="ARBA" id="ARBA00008005"/>
    </source>
</evidence>
<dbReference type="RefSeq" id="WP_115133599.1">
    <property type="nucleotide sequence ID" value="NZ_UGRS01000001.1"/>
</dbReference>
<protein>
    <submittedName>
        <fullName evidence="3">Bacteriophage tail sheath protein</fullName>
    </submittedName>
</protein>
<dbReference type="EMBL" id="UGRS01000001">
    <property type="protein sequence ID" value="SUA36347.1"/>
    <property type="molecule type" value="Genomic_DNA"/>
</dbReference>
<dbReference type="OrthoDB" id="9767864at2"/>
<sequence length="470" mass="50454">MAAAFHHGTETIKIDGGSVPVYTVDGAITAIIGTAPVGAVNELTVCQTKKDFTALGGELTGAGFTLPDAAHIWTRYGSGVAYVVNVCDPAKHKTTVSNEVLTVDPDTLTARTAKPALQAGYALVDGSSPLTEGTHYTIDTLTGEIVYKSKPTAPKITYTYTDPTKVSEADIIGAYVASTGKRTGMELLTEGFNRFGADAKILIAPSYDKTATCAAALTVLAEKLKAIAYIDAPKGTSLSKAMEGRGPNGSINFKTSSDRVQLFFPHVVGILGIESLATHAAGLRMKTDVEKGYWWSISNKDLLGVTDTEVGLTARADDPQSETNRLNEKGITTVFNSYGTGYRAWGNRLACFPTTSHVKNFEVAQRTGDIIDESIRRASLQYVDRPIDDALIDSLVETVRTYLGTLQSIVGFEVGLDYDYDLVDAFSKGQVPIKYDFSPKLPAERITYTSGMTRKYLVNLTSGSKSNKES</sequence>
<dbReference type="Proteomes" id="UP000254055">
    <property type="component" value="Unassembled WGS sequence"/>
</dbReference>
<name>A0A378WHF5_9NEIS</name>
<organism evidence="3 4">
    <name type="scientific">Neisseria zoodegmatis</name>
    <dbReference type="NCBI Taxonomy" id="326523"/>
    <lineage>
        <taxon>Bacteria</taxon>
        <taxon>Pseudomonadati</taxon>
        <taxon>Pseudomonadota</taxon>
        <taxon>Betaproteobacteria</taxon>
        <taxon>Neisseriales</taxon>
        <taxon>Neisseriaceae</taxon>
        <taxon>Neisseria</taxon>
    </lineage>
</organism>